<dbReference type="Proteomes" id="UP000644147">
    <property type="component" value="Unassembled WGS sequence"/>
</dbReference>
<reference evidence="1 2" key="1">
    <citation type="submission" date="2020-12" db="EMBL/GenBank/DDBJ databases">
        <title>Bacterial novel species Adhaeribacter sp. BT258 isolated from soil.</title>
        <authorList>
            <person name="Jung H.-Y."/>
        </authorList>
    </citation>
    <scope>NUCLEOTIDE SEQUENCE [LARGE SCALE GENOMIC DNA]</scope>
    <source>
        <strain evidence="1 2">BT258</strain>
    </source>
</reference>
<dbReference type="EMBL" id="JAEHFX010000005">
    <property type="protein sequence ID" value="MBK0403616.1"/>
    <property type="molecule type" value="Genomic_DNA"/>
</dbReference>
<protein>
    <submittedName>
        <fullName evidence="1">Uncharacterized protein</fullName>
    </submittedName>
</protein>
<dbReference type="PROSITE" id="PS51257">
    <property type="entry name" value="PROKAR_LIPOPROTEIN"/>
    <property type="match status" value="1"/>
</dbReference>
<sequence length="250" mass="28658">MNFFRSLFIFCLFGSLTGCSILLDGINAAGEKWFADDYVFTSADGTTNRYWNLAKDRKAKLKADSIHLQKFDVSAILLHDTTARNRKHMELTVNDLKQIAAQNQITLFVSWYPACGPSMQSNINPTIKMLSQLKKDGIVFNGKQVGLVMGSISYDFYYIDQYFNKLRFPYQSYIIPSPVYPEKISIKKIFFNRELCPECYATEKDDIEKYFLFAIDKDGKVIDKVGSRYDGTSITPDLEKFAQRIKASIL</sequence>
<evidence type="ECO:0000313" key="1">
    <source>
        <dbReference type="EMBL" id="MBK0403616.1"/>
    </source>
</evidence>
<keyword evidence="2" id="KW-1185">Reference proteome</keyword>
<accession>A0ABS1C2J0</accession>
<name>A0ABS1C2J0_9BACT</name>
<evidence type="ECO:0000313" key="2">
    <source>
        <dbReference type="Proteomes" id="UP000644147"/>
    </source>
</evidence>
<dbReference type="RefSeq" id="WP_200506361.1">
    <property type="nucleotide sequence ID" value="NZ_JAEHFX010000005.1"/>
</dbReference>
<gene>
    <name evidence="1" type="ORF">I5M27_11515</name>
</gene>
<comment type="caution">
    <text evidence="1">The sequence shown here is derived from an EMBL/GenBank/DDBJ whole genome shotgun (WGS) entry which is preliminary data.</text>
</comment>
<organism evidence="1 2">
    <name type="scientific">Adhaeribacter terrigena</name>
    <dbReference type="NCBI Taxonomy" id="2793070"/>
    <lineage>
        <taxon>Bacteria</taxon>
        <taxon>Pseudomonadati</taxon>
        <taxon>Bacteroidota</taxon>
        <taxon>Cytophagia</taxon>
        <taxon>Cytophagales</taxon>
        <taxon>Hymenobacteraceae</taxon>
        <taxon>Adhaeribacter</taxon>
    </lineage>
</organism>
<proteinExistence type="predicted"/>